<protein>
    <recommendedName>
        <fullName evidence="2">NADP-dependent oxidoreductase domain-containing protein</fullName>
    </recommendedName>
</protein>
<accession>A0AAD6HC05</accession>
<evidence type="ECO:0000313" key="4">
    <source>
        <dbReference type="Proteomes" id="UP001215712"/>
    </source>
</evidence>
<dbReference type="EMBL" id="JAQJAN010000020">
    <property type="protein sequence ID" value="KAJ5704142.1"/>
    <property type="molecule type" value="Genomic_DNA"/>
</dbReference>
<gene>
    <name evidence="3" type="ORF">N7493_011280</name>
</gene>
<comment type="caution">
    <text evidence="3">The sequence shown here is derived from an EMBL/GenBank/DDBJ whole genome shotgun (WGS) entry which is preliminary data.</text>
</comment>
<dbReference type="Gene3D" id="3.20.20.100">
    <property type="entry name" value="NADP-dependent oxidoreductase domain"/>
    <property type="match status" value="1"/>
</dbReference>
<dbReference type="InterPro" id="IPR020471">
    <property type="entry name" value="AKR"/>
</dbReference>
<dbReference type="GO" id="GO:0016491">
    <property type="term" value="F:oxidoreductase activity"/>
    <property type="evidence" value="ECO:0007669"/>
    <property type="project" value="UniProtKB-KW"/>
</dbReference>
<reference evidence="3" key="2">
    <citation type="submission" date="2023-01" db="EMBL/GenBank/DDBJ databases">
        <authorList>
            <person name="Petersen C."/>
        </authorList>
    </citation>
    <scope>NUCLEOTIDE SEQUENCE</scope>
    <source>
        <strain evidence="3">IBT 17514</strain>
    </source>
</reference>
<keyword evidence="4" id="KW-1185">Reference proteome</keyword>
<keyword evidence="1" id="KW-0560">Oxidoreductase</keyword>
<dbReference type="Proteomes" id="UP001215712">
    <property type="component" value="Unassembled WGS sequence"/>
</dbReference>
<evidence type="ECO:0000256" key="1">
    <source>
        <dbReference type="ARBA" id="ARBA00023002"/>
    </source>
</evidence>
<dbReference type="SUPFAM" id="SSF51430">
    <property type="entry name" value="NAD(P)-linked oxidoreductase"/>
    <property type="match status" value="1"/>
</dbReference>
<dbReference type="InterPro" id="IPR023210">
    <property type="entry name" value="NADP_OxRdtase_dom"/>
</dbReference>
<evidence type="ECO:0000259" key="2">
    <source>
        <dbReference type="Pfam" id="PF00248"/>
    </source>
</evidence>
<name>A0AAD6HC05_9EURO</name>
<proteinExistence type="predicted"/>
<reference evidence="3" key="1">
    <citation type="journal article" date="2023" name="IMA Fungus">
        <title>Comparative genomic study of the Penicillium genus elucidates a diverse pangenome and 15 lateral gene transfer events.</title>
        <authorList>
            <person name="Petersen C."/>
            <person name="Sorensen T."/>
            <person name="Nielsen M.R."/>
            <person name="Sondergaard T.E."/>
            <person name="Sorensen J.L."/>
            <person name="Fitzpatrick D.A."/>
            <person name="Frisvad J.C."/>
            <person name="Nielsen K.L."/>
        </authorList>
    </citation>
    <scope>NUCLEOTIDE SEQUENCE</scope>
    <source>
        <strain evidence="3">IBT 17514</strain>
    </source>
</reference>
<dbReference type="Pfam" id="PF00248">
    <property type="entry name" value="Aldo_ket_red"/>
    <property type="match status" value="1"/>
</dbReference>
<organism evidence="3 4">
    <name type="scientific">Penicillium malachiteum</name>
    <dbReference type="NCBI Taxonomy" id="1324776"/>
    <lineage>
        <taxon>Eukaryota</taxon>
        <taxon>Fungi</taxon>
        <taxon>Dikarya</taxon>
        <taxon>Ascomycota</taxon>
        <taxon>Pezizomycotina</taxon>
        <taxon>Eurotiomycetes</taxon>
        <taxon>Eurotiomycetidae</taxon>
        <taxon>Eurotiales</taxon>
        <taxon>Aspergillaceae</taxon>
        <taxon>Penicillium</taxon>
    </lineage>
</organism>
<dbReference type="PANTHER" id="PTHR11732">
    <property type="entry name" value="ALDO/KETO REDUCTASE"/>
    <property type="match status" value="1"/>
</dbReference>
<dbReference type="InterPro" id="IPR036812">
    <property type="entry name" value="NAD(P)_OxRdtase_dom_sf"/>
</dbReference>
<dbReference type="AlphaFoldDB" id="A0AAD6HC05"/>
<feature type="domain" description="NADP-dependent oxidoreductase" evidence="2">
    <location>
        <begin position="24"/>
        <end position="173"/>
    </location>
</feature>
<evidence type="ECO:0000313" key="3">
    <source>
        <dbReference type="EMBL" id="KAJ5704142.1"/>
    </source>
</evidence>
<dbReference type="PRINTS" id="PR00069">
    <property type="entry name" value="ALDKETRDTASE"/>
</dbReference>
<sequence>MHWPVTLPTSTPETYGKEDRTVHDPDWDFCDTWREMENLLELGKVRAIGVANFSTVNLEKLLKTCKVVPAVNQTEIQPFLPQKKLNVFCSQHNIHQTAFGPLGGSGSTLHADPVVRSIAQKRVCSSGNVLLSWGVRKGWSVIPKSINPVRITSNLKDCFDMSDEEVEQVDSLVETLGGKRFNVPNWGTIVFHDD</sequence>